<accession>A0A136PZI8</accession>
<dbReference type="Proteomes" id="UP000070620">
    <property type="component" value="Unassembled WGS sequence"/>
</dbReference>
<dbReference type="RefSeq" id="WP_067359446.1">
    <property type="nucleotide sequence ID" value="NZ_JBIUBN010000003.1"/>
</dbReference>
<feature type="signal peptide" evidence="1">
    <location>
        <begin position="1"/>
        <end position="32"/>
    </location>
</feature>
<protein>
    <submittedName>
        <fullName evidence="2">Uncharacterized protein</fullName>
    </submittedName>
</protein>
<organism evidence="2 3">
    <name type="scientific">Micromonospora rosaria</name>
    <dbReference type="NCBI Taxonomy" id="47874"/>
    <lineage>
        <taxon>Bacteria</taxon>
        <taxon>Bacillati</taxon>
        <taxon>Actinomycetota</taxon>
        <taxon>Actinomycetes</taxon>
        <taxon>Micromonosporales</taxon>
        <taxon>Micromonosporaceae</taxon>
        <taxon>Micromonospora</taxon>
    </lineage>
</organism>
<name>A0A136PZI8_9ACTN</name>
<proteinExistence type="predicted"/>
<sequence>MHVRSRSARARRSALALTLTAALVLATQATLAAPAAAALPGLTRVTSTGPSNSDWKTWQASCPADTFLVAGGGRIDRGAGQVVMDTMVPVFGATDVYSVTGREDDNGFAGTWSITATALCAQPPAGWEHAEGVTVWDSVSSKTLTVDCPPGKQVLGLGVEVNGGLGQVVVDDLRPSADLTSVSLTGIEDGNGYAGAWQLRGQVVCVTPPAGLVRVAGFGLLDSVGSKSTVATCPPGTRVHGLGGEIVSGAGQVRVTGLDLLSDTQVRATAAEDEDGLASNWAVHAYAICA</sequence>
<evidence type="ECO:0000313" key="2">
    <source>
        <dbReference type="EMBL" id="KXK63860.1"/>
    </source>
</evidence>
<evidence type="ECO:0000256" key="1">
    <source>
        <dbReference type="SAM" id="SignalP"/>
    </source>
</evidence>
<dbReference type="AlphaFoldDB" id="A0A136PZI8"/>
<keyword evidence="1" id="KW-0732">Signal</keyword>
<feature type="chain" id="PRO_5007478489" evidence="1">
    <location>
        <begin position="33"/>
        <end position="290"/>
    </location>
</feature>
<comment type="caution">
    <text evidence="2">The sequence shown here is derived from an EMBL/GenBank/DDBJ whole genome shotgun (WGS) entry which is preliminary data.</text>
</comment>
<evidence type="ECO:0000313" key="3">
    <source>
        <dbReference type="Proteomes" id="UP000070620"/>
    </source>
</evidence>
<keyword evidence="3" id="KW-1185">Reference proteome</keyword>
<reference evidence="2 3" key="1">
    <citation type="submission" date="2016-01" db="EMBL/GenBank/DDBJ databases">
        <title>Whole genome sequence and analysis of Micromonospora rosaria DSM 803, which can produce antibacterial substance rosamicin.</title>
        <authorList>
            <person name="Yang H."/>
            <person name="He X."/>
            <person name="Zhu D."/>
        </authorList>
    </citation>
    <scope>NUCLEOTIDE SEQUENCE [LARGE SCALE GENOMIC DNA]</scope>
    <source>
        <strain evidence="2 3">DSM 803</strain>
    </source>
</reference>
<dbReference type="OrthoDB" id="3544312at2"/>
<gene>
    <name evidence="2" type="ORF">AWW66_01410</name>
</gene>
<dbReference type="EMBL" id="LRQV01000002">
    <property type="protein sequence ID" value="KXK63860.1"/>
    <property type="molecule type" value="Genomic_DNA"/>
</dbReference>
<dbReference type="PROSITE" id="PS51318">
    <property type="entry name" value="TAT"/>
    <property type="match status" value="1"/>
</dbReference>
<dbReference type="InterPro" id="IPR006311">
    <property type="entry name" value="TAT_signal"/>
</dbReference>